<feature type="domain" description="Protein kinase" evidence="7">
    <location>
        <begin position="26"/>
        <end position="309"/>
    </location>
</feature>
<protein>
    <submittedName>
        <fullName evidence="9">Slipper (inferred by orthology to a D. melanogaster protein)</fullName>
    </submittedName>
</protein>
<dbReference type="InterPro" id="IPR051681">
    <property type="entry name" value="Ser/Thr_Kinases-Pseudokinases"/>
</dbReference>
<dbReference type="STRING" id="75913.A0A0K0FYK3"/>
<dbReference type="GO" id="GO:0004674">
    <property type="term" value="F:protein serine/threonine kinase activity"/>
    <property type="evidence" value="ECO:0007669"/>
    <property type="project" value="UniProtKB-KW"/>
</dbReference>
<dbReference type="InterPro" id="IPR001245">
    <property type="entry name" value="Ser-Thr/Tyr_kinase_cat_dom"/>
</dbReference>
<keyword evidence="4" id="KW-0418">Kinase</keyword>
<dbReference type="PROSITE" id="PS50011">
    <property type="entry name" value="PROTEIN_KINASE_DOM"/>
    <property type="match status" value="1"/>
</dbReference>
<evidence type="ECO:0000256" key="4">
    <source>
        <dbReference type="ARBA" id="ARBA00022777"/>
    </source>
</evidence>
<dbReference type="Pfam" id="PF07714">
    <property type="entry name" value="PK_Tyr_Ser-Thr"/>
    <property type="match status" value="1"/>
</dbReference>
<organism evidence="8 9">
    <name type="scientific">Strongyloides venezuelensis</name>
    <name type="common">Threadworm</name>
    <dbReference type="NCBI Taxonomy" id="75913"/>
    <lineage>
        <taxon>Eukaryota</taxon>
        <taxon>Metazoa</taxon>
        <taxon>Ecdysozoa</taxon>
        <taxon>Nematoda</taxon>
        <taxon>Chromadorea</taxon>
        <taxon>Rhabditida</taxon>
        <taxon>Tylenchina</taxon>
        <taxon>Panagrolaimomorpha</taxon>
        <taxon>Strongyloidoidea</taxon>
        <taxon>Strongyloididae</taxon>
        <taxon>Strongyloides</taxon>
    </lineage>
</organism>
<evidence type="ECO:0000256" key="6">
    <source>
        <dbReference type="PROSITE-ProRule" id="PRU10141"/>
    </source>
</evidence>
<evidence type="ECO:0000256" key="2">
    <source>
        <dbReference type="ARBA" id="ARBA00022679"/>
    </source>
</evidence>
<dbReference type="Proteomes" id="UP000035680">
    <property type="component" value="Unassembled WGS sequence"/>
</dbReference>
<evidence type="ECO:0000259" key="7">
    <source>
        <dbReference type="PROSITE" id="PS50011"/>
    </source>
</evidence>
<dbReference type="AlphaFoldDB" id="A0A0K0FYK3"/>
<dbReference type="GO" id="GO:0006950">
    <property type="term" value="P:response to stress"/>
    <property type="evidence" value="ECO:0007669"/>
    <property type="project" value="UniProtKB-ARBA"/>
</dbReference>
<keyword evidence="1" id="KW-0723">Serine/threonine-protein kinase</keyword>
<keyword evidence="3 6" id="KW-0547">Nucleotide-binding</keyword>
<sequence>MNIFNSNINYEKCGYKIIKINDLYFDKQKDIIGKGAFSFVYKASYKNNFVAFKTMVDNEHSGSKNISVLEHEIKILKSINHSNIIRLLGVSFDVREVGIILEYCEGGTLADIIHKWRIKDLLMCLKYLQQICDGMSYLHNDSKKNTNIYIHRDLKPQNILIKEKICVKRNGVFPLYYKMSCNECKGNCSFIGNVTLKIADFGLSNVNNESCGQIKGTIPYMAPEAHQKICSTKSDVYSFSVLLWEMLHLEFPTQGRNRENILEDQRLGKQILKMSNSLPPFLVKIFEECHSHNFVERPSFYEIGQLIIIKLGKLMEKLEKDKINIYYEILKEQHTSIVKINDMLQINKKERLYEIINLEKDYEKLRMKISDNSYLSTIMNKQLVENRRNTVMNKCTNSENDSEKNYIDIIMKSKPIKINILNDWNVIGSPAEYKDIEIDSQSTSSYYDSKIDDKSIWKLDNNPIDNNNITNNIKNYSQKLEEINLKSNIIYNKSIINDKKNESSYRMSKNFPLIRCKCSQQDNCQLTEIRQNLYLQNSKVFDSNKSNGENYELIETIGANKISRKEISNRKNKVVPQENSFLKRWKISFREKVLKIFY</sequence>
<evidence type="ECO:0000256" key="5">
    <source>
        <dbReference type="ARBA" id="ARBA00022840"/>
    </source>
</evidence>
<dbReference type="InterPro" id="IPR008271">
    <property type="entry name" value="Ser/Thr_kinase_AS"/>
</dbReference>
<dbReference type="PROSITE" id="PS00108">
    <property type="entry name" value="PROTEIN_KINASE_ST"/>
    <property type="match status" value="1"/>
</dbReference>
<proteinExistence type="predicted"/>
<feature type="binding site" evidence="6">
    <location>
        <position position="53"/>
    </location>
    <ligand>
        <name>ATP</name>
        <dbReference type="ChEBI" id="CHEBI:30616"/>
    </ligand>
</feature>
<keyword evidence="8" id="KW-1185">Reference proteome</keyword>
<dbReference type="InterPro" id="IPR017441">
    <property type="entry name" value="Protein_kinase_ATP_BS"/>
</dbReference>
<dbReference type="WBParaSite" id="SVE_1753000.1">
    <property type="protein sequence ID" value="SVE_1753000.1"/>
    <property type="gene ID" value="SVE_1753000"/>
</dbReference>
<dbReference type="Gene3D" id="1.10.510.10">
    <property type="entry name" value="Transferase(Phosphotransferase) domain 1"/>
    <property type="match status" value="2"/>
</dbReference>
<dbReference type="PANTHER" id="PTHR44329:SF288">
    <property type="entry name" value="MITOGEN-ACTIVATED PROTEIN KINASE KINASE KINASE 20"/>
    <property type="match status" value="1"/>
</dbReference>
<evidence type="ECO:0000256" key="3">
    <source>
        <dbReference type="ARBA" id="ARBA00022741"/>
    </source>
</evidence>
<dbReference type="InterPro" id="IPR000719">
    <property type="entry name" value="Prot_kinase_dom"/>
</dbReference>
<dbReference type="PROSITE" id="PS00107">
    <property type="entry name" value="PROTEIN_KINASE_ATP"/>
    <property type="match status" value="1"/>
</dbReference>
<name>A0A0K0FYK3_STRVS</name>
<dbReference type="SUPFAM" id="SSF56112">
    <property type="entry name" value="Protein kinase-like (PK-like)"/>
    <property type="match status" value="1"/>
</dbReference>
<dbReference type="InterPro" id="IPR011009">
    <property type="entry name" value="Kinase-like_dom_sf"/>
</dbReference>
<reference evidence="9" key="2">
    <citation type="submission" date="2015-08" db="UniProtKB">
        <authorList>
            <consortium name="WormBaseParasite"/>
        </authorList>
    </citation>
    <scope>IDENTIFICATION</scope>
</reference>
<evidence type="ECO:0000313" key="8">
    <source>
        <dbReference type="Proteomes" id="UP000035680"/>
    </source>
</evidence>
<keyword evidence="2" id="KW-0808">Transferase</keyword>
<keyword evidence="5 6" id="KW-0067">ATP-binding</keyword>
<accession>A0A0K0FYK3</accession>
<evidence type="ECO:0000313" key="9">
    <source>
        <dbReference type="WBParaSite" id="SVE_1753000.1"/>
    </source>
</evidence>
<evidence type="ECO:0000256" key="1">
    <source>
        <dbReference type="ARBA" id="ARBA00022527"/>
    </source>
</evidence>
<dbReference type="PANTHER" id="PTHR44329">
    <property type="entry name" value="SERINE/THREONINE-PROTEIN KINASE TNNI3K-RELATED"/>
    <property type="match status" value="1"/>
</dbReference>
<reference evidence="8" key="1">
    <citation type="submission" date="2014-07" db="EMBL/GenBank/DDBJ databases">
        <authorList>
            <person name="Martin A.A"/>
            <person name="De Silva N."/>
        </authorList>
    </citation>
    <scope>NUCLEOTIDE SEQUENCE</scope>
</reference>
<dbReference type="SMART" id="SM00220">
    <property type="entry name" value="S_TKc"/>
    <property type="match status" value="1"/>
</dbReference>
<dbReference type="GO" id="GO:0005524">
    <property type="term" value="F:ATP binding"/>
    <property type="evidence" value="ECO:0007669"/>
    <property type="project" value="UniProtKB-UniRule"/>
</dbReference>